<feature type="region of interest" description="Disordered" evidence="13">
    <location>
        <begin position="497"/>
        <end position="519"/>
    </location>
</feature>
<dbReference type="GO" id="GO:1990817">
    <property type="term" value="F:poly(A) RNA polymerase activity"/>
    <property type="evidence" value="ECO:0007669"/>
    <property type="project" value="UniProtKB-EC"/>
</dbReference>
<comment type="cofactor">
    <cofactor evidence="2">
        <name>Mg(2+)</name>
        <dbReference type="ChEBI" id="CHEBI:18420"/>
    </cofactor>
</comment>
<dbReference type="FunFam" id="1.10.1410.10:FF:000001">
    <property type="entry name" value="Putative poly(A) polymerase gamma"/>
    <property type="match status" value="1"/>
</dbReference>
<dbReference type="EC" id="2.7.7.19" evidence="5"/>
<dbReference type="GO" id="GO:0003723">
    <property type="term" value="F:RNA binding"/>
    <property type="evidence" value="ECO:0007669"/>
    <property type="project" value="InterPro"/>
</dbReference>
<feature type="compositionally biased region" description="Low complexity" evidence="13">
    <location>
        <begin position="597"/>
        <end position="607"/>
    </location>
</feature>
<dbReference type="InterPro" id="IPR007012">
    <property type="entry name" value="PolA_pol_cen_dom"/>
</dbReference>
<dbReference type="Gene3D" id="3.30.70.590">
    <property type="entry name" value="Poly(A) polymerase predicted RNA binding domain"/>
    <property type="match status" value="1"/>
</dbReference>
<dbReference type="Pfam" id="PF04926">
    <property type="entry name" value="PAP_RNA-bind"/>
    <property type="match status" value="1"/>
</dbReference>
<evidence type="ECO:0000256" key="10">
    <source>
        <dbReference type="ARBA" id="ARBA00022840"/>
    </source>
</evidence>
<evidence type="ECO:0000259" key="15">
    <source>
        <dbReference type="Pfam" id="PF04926"/>
    </source>
</evidence>
<evidence type="ECO:0000256" key="13">
    <source>
        <dbReference type="SAM" id="MobiDB-lite"/>
    </source>
</evidence>
<dbReference type="PANTHER" id="PTHR10682:SF10">
    <property type="entry name" value="POLYNUCLEOTIDE ADENYLYLTRANSFERASE"/>
    <property type="match status" value="1"/>
</dbReference>
<evidence type="ECO:0000256" key="14">
    <source>
        <dbReference type="SAM" id="Phobius"/>
    </source>
</evidence>
<feature type="compositionally biased region" description="Basic and acidic residues" evidence="13">
    <location>
        <begin position="549"/>
        <end position="562"/>
    </location>
</feature>
<dbReference type="GO" id="GO:0031123">
    <property type="term" value="P:RNA 3'-end processing"/>
    <property type="evidence" value="ECO:0007669"/>
    <property type="project" value="InterPro"/>
</dbReference>
<sequence length="893" mass="98219">MSQKYLGVTPPISLSTPDNRDKELTKSLIKTLADLNQIESQDESIKREMVLGEISILVKAFVRRVSLEKGLPESMDAGGKIFTFGSYRLGAHASGSDIDTLCVAPKHVNRDDFFRVMFEMLQQRPEVTELTAVHEAYVPVIQFAFSGIPIDLLFAQLNVPVVRDDLDLSNDDLLKGLDDRCIRSLNGSRVTDEILRLVPDITQFRLALRAVKLWAKKRLIYSNVLGFLGGVAWAMLVARVCQLYPNAAAGKVLTSFFRIMQKWPWPQPVMLKQIEDGPLQVRVWNPRIYPSDRAHKMPIITPAYPSMCSTHNVTDSTLKIMTKEFERAADIADRLVIAKAEWSELFEPMDFFNEYKYYIQVVAAATSEDQYLLWVGMVESRLRQLLMKMETLDTIGTVHPWVDKVESIVTFNTEQEAIDGDYYKVIPEAPNQTLPKPFYKAIFYFGFVVSQKGGRLDMSFPIEAFKDATKGWEKFNESTMGVIIHVIKSSKLPKELFKGGRKNKKDSKKNTDRVPLHAVESPMVISHELSIKDSLEGNPASKQLSATDVVKEEVGAKRKASEDSPLPQPAPQRPKLESAAPLPQLPVPTSSASRPSPVVTTAPVAAALNGDSGGKKRKVSDDMESLPSSTGMHQDVMKKAKIAHVEEVKAISRPVSRPVSRPMSPKIAPVSILPQSVLSNVVAPESINGNAANALLLLNTSKPAVPIMTQPAAFAMAPTNNMVSSMMLPTMMVPAPVSDPYYHYDVAMTLASVPPSLAVVPQRSSPHPVIPQYVPPPVMVPTQRNYSQALPMSYTTSIVVAPTIPPLPSSAQINSRLYGATTPPPASRGESSSVVVNQKASTPPPARSVSNSRAATPPPPPRVTRNTSYSEVIDLTSDDQHPVASSRCAFAVL</sequence>
<dbReference type="Proteomes" id="UP000319731">
    <property type="component" value="Unassembled WGS sequence"/>
</dbReference>
<feature type="domain" description="Poly(A) polymerase RNA-binding" evidence="15">
    <location>
        <begin position="350"/>
        <end position="504"/>
    </location>
</feature>
<feature type="region of interest" description="Disordered" evidence="13">
    <location>
        <begin position="536"/>
        <end position="632"/>
    </location>
</feature>
<dbReference type="GO" id="GO:0046872">
    <property type="term" value="F:metal ion binding"/>
    <property type="evidence" value="ECO:0007669"/>
    <property type="project" value="UniProtKB-KW"/>
</dbReference>
<keyword evidence="14" id="KW-0472">Membrane</keyword>
<evidence type="ECO:0000313" key="18">
    <source>
        <dbReference type="EMBL" id="TPX38308.1"/>
    </source>
</evidence>
<evidence type="ECO:0000259" key="16">
    <source>
        <dbReference type="Pfam" id="PF04928"/>
    </source>
</evidence>
<dbReference type="GO" id="GO:0005634">
    <property type="term" value="C:nucleus"/>
    <property type="evidence" value="ECO:0007669"/>
    <property type="project" value="UniProtKB-SubCell"/>
</dbReference>
<dbReference type="CDD" id="cd05402">
    <property type="entry name" value="NT_PAP_TUTase"/>
    <property type="match status" value="1"/>
</dbReference>
<evidence type="ECO:0000256" key="4">
    <source>
        <dbReference type="ARBA" id="ARBA00010912"/>
    </source>
</evidence>
<dbReference type="Pfam" id="PF04928">
    <property type="entry name" value="PAP_central"/>
    <property type="match status" value="1"/>
</dbReference>
<keyword evidence="11" id="KW-0460">Magnesium</keyword>
<keyword evidence="6" id="KW-0507">mRNA processing</keyword>
<dbReference type="OrthoDB" id="412748at2759"/>
<keyword evidence="19" id="KW-1185">Reference proteome</keyword>
<evidence type="ECO:0000256" key="2">
    <source>
        <dbReference type="ARBA" id="ARBA00001946"/>
    </source>
</evidence>
<accession>A0A507CG21</accession>
<dbReference type="InterPro" id="IPR007010">
    <property type="entry name" value="PolA_pol_RNA-bd_dom"/>
</dbReference>
<keyword evidence="14" id="KW-0812">Transmembrane</keyword>
<dbReference type="STRING" id="1806994.A0A507CG21"/>
<dbReference type="GeneID" id="42001360"/>
<proteinExistence type="inferred from homology"/>
<keyword evidence="9" id="KW-0547">Nucleotide-binding</keyword>
<name>A0A507CG21_9FUNG</name>
<dbReference type="PANTHER" id="PTHR10682">
    <property type="entry name" value="POLY A POLYMERASE"/>
    <property type="match status" value="1"/>
</dbReference>
<evidence type="ECO:0000256" key="7">
    <source>
        <dbReference type="ARBA" id="ARBA00022679"/>
    </source>
</evidence>
<evidence type="ECO:0000259" key="17">
    <source>
        <dbReference type="Pfam" id="PF20750"/>
    </source>
</evidence>
<dbReference type="GO" id="GO:0006397">
    <property type="term" value="P:mRNA processing"/>
    <property type="evidence" value="ECO:0007669"/>
    <property type="project" value="UniProtKB-KW"/>
</dbReference>
<gene>
    <name evidence="18" type="ORF">SmJEL517_g00133</name>
</gene>
<keyword evidence="10" id="KW-0067">ATP-binding</keyword>
<keyword evidence="12" id="KW-0539">Nucleus</keyword>
<evidence type="ECO:0000313" key="19">
    <source>
        <dbReference type="Proteomes" id="UP000319731"/>
    </source>
</evidence>
<dbReference type="Pfam" id="PF20750">
    <property type="entry name" value="PAP_NTPase"/>
    <property type="match status" value="1"/>
</dbReference>
<keyword evidence="7" id="KW-0808">Transferase</keyword>
<protein>
    <recommendedName>
        <fullName evidence="5">polynucleotide adenylyltransferase</fullName>
        <ecNumber evidence="5">2.7.7.19</ecNumber>
    </recommendedName>
</protein>
<keyword evidence="14" id="KW-1133">Transmembrane helix</keyword>
<feature type="region of interest" description="Disordered" evidence="13">
    <location>
        <begin position="815"/>
        <end position="880"/>
    </location>
</feature>
<dbReference type="Gene3D" id="3.30.460.10">
    <property type="entry name" value="Beta Polymerase, domain 2"/>
    <property type="match status" value="1"/>
</dbReference>
<feature type="transmembrane region" description="Helical" evidence="14">
    <location>
        <begin position="219"/>
        <end position="238"/>
    </location>
</feature>
<evidence type="ECO:0000256" key="8">
    <source>
        <dbReference type="ARBA" id="ARBA00022723"/>
    </source>
</evidence>
<reference evidence="18 19" key="1">
    <citation type="journal article" date="2019" name="Sci. Rep.">
        <title>Comparative genomics of chytrid fungi reveal insights into the obligate biotrophic and pathogenic lifestyle of Synchytrium endobioticum.</title>
        <authorList>
            <person name="van de Vossenberg B.T.L.H."/>
            <person name="Warris S."/>
            <person name="Nguyen H.D.T."/>
            <person name="van Gent-Pelzer M.P.E."/>
            <person name="Joly D.L."/>
            <person name="van de Geest H.C."/>
            <person name="Bonants P.J.M."/>
            <person name="Smith D.S."/>
            <person name="Levesque C.A."/>
            <person name="van der Lee T.A.J."/>
        </authorList>
    </citation>
    <scope>NUCLEOTIDE SEQUENCE [LARGE SCALE GENOMIC DNA]</scope>
    <source>
        <strain evidence="18 19">JEL517</strain>
    </source>
</reference>
<feature type="domain" description="Poly(A) polymerase nucleotidyltransferase" evidence="17">
    <location>
        <begin position="7"/>
        <end position="198"/>
    </location>
</feature>
<evidence type="ECO:0000256" key="3">
    <source>
        <dbReference type="ARBA" id="ARBA00004123"/>
    </source>
</evidence>
<organism evidence="18 19">
    <name type="scientific">Synchytrium microbalum</name>
    <dbReference type="NCBI Taxonomy" id="1806994"/>
    <lineage>
        <taxon>Eukaryota</taxon>
        <taxon>Fungi</taxon>
        <taxon>Fungi incertae sedis</taxon>
        <taxon>Chytridiomycota</taxon>
        <taxon>Chytridiomycota incertae sedis</taxon>
        <taxon>Chytridiomycetes</taxon>
        <taxon>Synchytriales</taxon>
        <taxon>Synchytriaceae</taxon>
        <taxon>Synchytrium</taxon>
    </lineage>
</organism>
<keyword evidence="8" id="KW-0479">Metal-binding</keyword>
<evidence type="ECO:0000256" key="12">
    <source>
        <dbReference type="ARBA" id="ARBA00023242"/>
    </source>
</evidence>
<evidence type="ECO:0000256" key="11">
    <source>
        <dbReference type="ARBA" id="ARBA00022842"/>
    </source>
</evidence>
<dbReference type="GO" id="GO:0005524">
    <property type="term" value="F:ATP binding"/>
    <property type="evidence" value="ECO:0007669"/>
    <property type="project" value="UniProtKB-KW"/>
</dbReference>
<feature type="region of interest" description="Disordered" evidence="13">
    <location>
        <begin position="1"/>
        <end position="20"/>
    </location>
</feature>
<evidence type="ECO:0000256" key="6">
    <source>
        <dbReference type="ARBA" id="ARBA00022664"/>
    </source>
</evidence>
<dbReference type="EMBL" id="QEAO01000001">
    <property type="protein sequence ID" value="TPX38308.1"/>
    <property type="molecule type" value="Genomic_DNA"/>
</dbReference>
<evidence type="ECO:0000256" key="9">
    <source>
        <dbReference type="ARBA" id="ARBA00022741"/>
    </source>
</evidence>
<comment type="similarity">
    <text evidence="4">Belongs to the poly(A) polymerase family.</text>
</comment>
<feature type="compositionally biased region" description="Polar residues" evidence="13">
    <location>
        <begin position="829"/>
        <end position="841"/>
    </location>
</feature>
<dbReference type="SUPFAM" id="SSF81301">
    <property type="entry name" value="Nucleotidyltransferase"/>
    <property type="match status" value="1"/>
</dbReference>
<comment type="subcellular location">
    <subcellularLocation>
        <location evidence="3">Nucleus</location>
    </subcellularLocation>
</comment>
<evidence type="ECO:0000256" key="1">
    <source>
        <dbReference type="ARBA" id="ARBA00001936"/>
    </source>
</evidence>
<dbReference type="SUPFAM" id="SSF81631">
    <property type="entry name" value="PAP/OAS1 substrate-binding domain"/>
    <property type="match status" value="1"/>
</dbReference>
<dbReference type="InterPro" id="IPR011068">
    <property type="entry name" value="NuclTrfase_I-like_C"/>
</dbReference>
<feature type="domain" description="Poly(A) polymerase central" evidence="16">
    <location>
        <begin position="203"/>
        <end position="347"/>
    </location>
</feature>
<comment type="caution">
    <text evidence="18">The sequence shown here is derived from an EMBL/GenBank/DDBJ whole genome shotgun (WGS) entry which is preliminary data.</text>
</comment>
<dbReference type="InterPro" id="IPR043519">
    <property type="entry name" value="NT_sf"/>
</dbReference>
<evidence type="ECO:0000256" key="5">
    <source>
        <dbReference type="ARBA" id="ARBA00012388"/>
    </source>
</evidence>
<dbReference type="InterPro" id="IPR048840">
    <property type="entry name" value="PolA_pol_NTPase"/>
</dbReference>
<dbReference type="Gene3D" id="1.10.1410.10">
    <property type="match status" value="1"/>
</dbReference>
<dbReference type="FunFam" id="3.30.460.10:FF:000002">
    <property type="entry name" value="Poly(A) polymerase alpha, putative"/>
    <property type="match status" value="1"/>
</dbReference>
<dbReference type="AlphaFoldDB" id="A0A507CG21"/>
<dbReference type="RefSeq" id="XP_031028022.1">
    <property type="nucleotide sequence ID" value="XM_031166063.1"/>
</dbReference>
<comment type="cofactor">
    <cofactor evidence="1">
        <name>Mn(2+)</name>
        <dbReference type="ChEBI" id="CHEBI:29035"/>
    </cofactor>
</comment>
<dbReference type="SUPFAM" id="SSF55003">
    <property type="entry name" value="PAP/Archaeal CCA-adding enzyme, C-terminal domain"/>
    <property type="match status" value="1"/>
</dbReference>